<sequence>MTCDAYQKAEVERTMAKFPLTRVTQRFYDHMLGILPPIYSRFSPGWFVSEPVVQRVYMQFIEHKGRFYAGYANLSMTDRKCWTIADIEALEASGNITEVDWFSEDS</sequence>
<accession>A0A2K2G379</accession>
<dbReference type="EMBL" id="LYMM01000026">
    <property type="protein sequence ID" value="PNU05462.1"/>
    <property type="molecule type" value="Genomic_DNA"/>
</dbReference>
<evidence type="ECO:0000313" key="2">
    <source>
        <dbReference type="Proteomes" id="UP000236327"/>
    </source>
</evidence>
<gene>
    <name evidence="1" type="ORF">A8V01_16625</name>
</gene>
<name>A0A2K2G379_9SPHN</name>
<keyword evidence="2" id="KW-1185">Reference proteome</keyword>
<reference evidence="1 2" key="1">
    <citation type="submission" date="2016-05" db="EMBL/GenBank/DDBJ databases">
        <title>Complete genome sequence of Novosphingobium guangzhouense SA925(T).</title>
        <authorList>
            <person name="Sha S."/>
        </authorList>
    </citation>
    <scope>NUCLEOTIDE SEQUENCE [LARGE SCALE GENOMIC DNA]</scope>
    <source>
        <strain evidence="1 2">SA925</strain>
    </source>
</reference>
<evidence type="ECO:0000313" key="1">
    <source>
        <dbReference type="EMBL" id="PNU05462.1"/>
    </source>
</evidence>
<dbReference type="Proteomes" id="UP000236327">
    <property type="component" value="Unassembled WGS sequence"/>
</dbReference>
<dbReference type="AlphaFoldDB" id="A0A2K2G379"/>
<protein>
    <submittedName>
        <fullName evidence="1">Uncharacterized protein</fullName>
    </submittedName>
</protein>
<proteinExistence type="predicted"/>
<comment type="caution">
    <text evidence="1">The sequence shown here is derived from an EMBL/GenBank/DDBJ whole genome shotgun (WGS) entry which is preliminary data.</text>
</comment>
<organism evidence="1 2">
    <name type="scientific">Novosphingobium guangzhouense</name>
    <dbReference type="NCBI Taxonomy" id="1850347"/>
    <lineage>
        <taxon>Bacteria</taxon>
        <taxon>Pseudomonadati</taxon>
        <taxon>Pseudomonadota</taxon>
        <taxon>Alphaproteobacteria</taxon>
        <taxon>Sphingomonadales</taxon>
        <taxon>Sphingomonadaceae</taxon>
        <taxon>Novosphingobium</taxon>
    </lineage>
</organism>